<dbReference type="InterPro" id="IPR005900">
    <property type="entry name" value="6-phosphogluconolactonase_DevB"/>
</dbReference>
<proteinExistence type="inferred from homology"/>
<comment type="pathway">
    <text evidence="3 7">Carbohydrate degradation; pentose phosphate pathway; D-ribulose 5-phosphate from D-glucose 6-phosphate (oxidative stage): step 2/3.</text>
</comment>
<dbReference type="InterPro" id="IPR039104">
    <property type="entry name" value="6PGL"/>
</dbReference>
<dbReference type="RefSeq" id="WP_055451505.1">
    <property type="nucleotide sequence ID" value="NZ_CYHF01000010.1"/>
</dbReference>
<gene>
    <name evidence="7" type="primary">pgl</name>
    <name evidence="9" type="ORF">Ga0061069_110119</name>
</gene>
<dbReference type="STRING" id="339866.GCA_001418255_02680"/>
<dbReference type="EC" id="3.1.1.31" evidence="5 7"/>
<dbReference type="InterPro" id="IPR037171">
    <property type="entry name" value="NagB/RpiA_transferase-like"/>
</dbReference>
<protein>
    <recommendedName>
        <fullName evidence="6 7">6-phosphogluconolactonase</fullName>
        <shortName evidence="7">6PGL</shortName>
        <ecNumber evidence="5 7">3.1.1.31</ecNumber>
    </recommendedName>
</protein>
<name>A0A0K6I9N3_9BURK</name>
<dbReference type="UniPathway" id="UPA00115">
    <property type="reaction ID" value="UER00409"/>
</dbReference>
<dbReference type="OrthoDB" id="9810967at2"/>
<dbReference type="SUPFAM" id="SSF100950">
    <property type="entry name" value="NagB/RpiA/CoA transferase-like"/>
    <property type="match status" value="1"/>
</dbReference>
<dbReference type="EMBL" id="CYHF01000010">
    <property type="protein sequence ID" value="CUA99831.1"/>
    <property type="molecule type" value="Genomic_DNA"/>
</dbReference>
<dbReference type="PANTHER" id="PTHR11054:SF0">
    <property type="entry name" value="6-PHOSPHOGLUCONOLACTONASE"/>
    <property type="match status" value="1"/>
</dbReference>
<reference evidence="10" key="1">
    <citation type="submission" date="2015-08" db="EMBL/GenBank/DDBJ databases">
        <authorList>
            <person name="Varghese N."/>
        </authorList>
    </citation>
    <scope>NUCLEOTIDE SEQUENCE [LARGE SCALE GENOMIC DNA]</scope>
    <source>
        <strain evidence="10">DSM 18181</strain>
    </source>
</reference>
<evidence type="ECO:0000256" key="1">
    <source>
        <dbReference type="ARBA" id="ARBA00000832"/>
    </source>
</evidence>
<accession>A0A0K6I9N3</accession>
<evidence type="ECO:0000313" key="9">
    <source>
        <dbReference type="EMBL" id="CUA99831.1"/>
    </source>
</evidence>
<dbReference type="InterPro" id="IPR006148">
    <property type="entry name" value="Glc/Gal-6P_isomerase"/>
</dbReference>
<evidence type="ECO:0000313" key="10">
    <source>
        <dbReference type="Proteomes" id="UP000183649"/>
    </source>
</evidence>
<dbReference type="Gene3D" id="3.40.50.1360">
    <property type="match status" value="1"/>
</dbReference>
<evidence type="ECO:0000256" key="3">
    <source>
        <dbReference type="ARBA" id="ARBA00004961"/>
    </source>
</evidence>
<dbReference type="Proteomes" id="UP000183649">
    <property type="component" value="Unassembled WGS sequence"/>
</dbReference>
<keyword evidence="10" id="KW-1185">Reference proteome</keyword>
<dbReference type="CDD" id="cd01400">
    <property type="entry name" value="6PGL"/>
    <property type="match status" value="1"/>
</dbReference>
<evidence type="ECO:0000256" key="5">
    <source>
        <dbReference type="ARBA" id="ARBA00013198"/>
    </source>
</evidence>
<dbReference type="GO" id="GO:0017057">
    <property type="term" value="F:6-phosphogluconolactonase activity"/>
    <property type="evidence" value="ECO:0007669"/>
    <property type="project" value="UniProtKB-UniRule"/>
</dbReference>
<evidence type="ECO:0000256" key="7">
    <source>
        <dbReference type="RuleBase" id="RU365095"/>
    </source>
</evidence>
<dbReference type="PANTHER" id="PTHR11054">
    <property type="entry name" value="6-PHOSPHOGLUCONOLACTONASE"/>
    <property type="match status" value="1"/>
</dbReference>
<dbReference type="GO" id="GO:0005975">
    <property type="term" value="P:carbohydrate metabolic process"/>
    <property type="evidence" value="ECO:0007669"/>
    <property type="project" value="UniProtKB-UniRule"/>
</dbReference>
<evidence type="ECO:0000259" key="8">
    <source>
        <dbReference type="Pfam" id="PF01182"/>
    </source>
</evidence>
<evidence type="ECO:0000256" key="6">
    <source>
        <dbReference type="ARBA" id="ARBA00020337"/>
    </source>
</evidence>
<dbReference type="NCBIfam" id="TIGR01198">
    <property type="entry name" value="pgl"/>
    <property type="match status" value="1"/>
</dbReference>
<feature type="domain" description="Glucosamine/galactosamine-6-phosphate isomerase" evidence="8">
    <location>
        <begin position="8"/>
        <end position="218"/>
    </location>
</feature>
<keyword evidence="7" id="KW-0378">Hydrolase</keyword>
<sequence length="229" mass="24483">MLHVCASPQDQIARLVSALTATLTQEIDRYGRAVLAVSGGRSPIPLFHALARAPVEWARVTITLVDERLVSADHADSNAALVRTHLLTGDAAKARFLPLVDVPHDLAGCVARANTRFRALGQPLSAALLGMGDDGHTASLFPEAAELAEGLDPNFAQPYLALTPPHAPHKRISLSLAALLASDRLLLSIAGAAKREVYDRACQPPPSPALPISYLIQQQQTPFDAYWTP</sequence>
<comment type="similarity">
    <text evidence="4 7">Belongs to the glucosamine/galactosamine-6-phosphate isomerase family. 6-phosphogluconolactonase subfamily.</text>
</comment>
<evidence type="ECO:0000256" key="2">
    <source>
        <dbReference type="ARBA" id="ARBA00002681"/>
    </source>
</evidence>
<dbReference type="GO" id="GO:0006098">
    <property type="term" value="P:pentose-phosphate shunt"/>
    <property type="evidence" value="ECO:0007669"/>
    <property type="project" value="UniProtKB-UniPathway"/>
</dbReference>
<dbReference type="Pfam" id="PF01182">
    <property type="entry name" value="Glucosamine_iso"/>
    <property type="match status" value="1"/>
</dbReference>
<comment type="catalytic activity">
    <reaction evidence="1 7">
        <text>6-phospho-D-glucono-1,5-lactone + H2O = 6-phospho-D-gluconate + H(+)</text>
        <dbReference type="Rhea" id="RHEA:12556"/>
        <dbReference type="ChEBI" id="CHEBI:15377"/>
        <dbReference type="ChEBI" id="CHEBI:15378"/>
        <dbReference type="ChEBI" id="CHEBI:57955"/>
        <dbReference type="ChEBI" id="CHEBI:58759"/>
        <dbReference type="EC" id="3.1.1.31"/>
    </reaction>
</comment>
<dbReference type="AlphaFoldDB" id="A0A0K6I9N3"/>
<organism evidence="9 10">
    <name type="scientific">Thiomonas bhubaneswarensis</name>
    <dbReference type="NCBI Taxonomy" id="339866"/>
    <lineage>
        <taxon>Bacteria</taxon>
        <taxon>Pseudomonadati</taxon>
        <taxon>Pseudomonadota</taxon>
        <taxon>Betaproteobacteria</taxon>
        <taxon>Burkholderiales</taxon>
        <taxon>Thiomonas</taxon>
    </lineage>
</organism>
<evidence type="ECO:0000256" key="4">
    <source>
        <dbReference type="ARBA" id="ARBA00010662"/>
    </source>
</evidence>
<comment type="function">
    <text evidence="2 7">Hydrolysis of 6-phosphogluconolactone to 6-phosphogluconate.</text>
</comment>